<dbReference type="EMBL" id="CH916744">
    <property type="protein sequence ID" value="EDW04748.1"/>
    <property type="molecule type" value="Genomic_DNA"/>
</dbReference>
<dbReference type="Proteomes" id="UP000001070">
    <property type="component" value="Unassembled WGS sequence"/>
</dbReference>
<dbReference type="HOGENOM" id="CLU_1205864_0_0_1"/>
<dbReference type="STRING" id="7222.B4K148"/>
<evidence type="ECO:0000313" key="4">
    <source>
        <dbReference type="Proteomes" id="UP000001070"/>
    </source>
</evidence>
<dbReference type="eggNOG" id="KOG1245">
    <property type="taxonomic scope" value="Eukaryota"/>
</dbReference>
<dbReference type="OrthoDB" id="784962at2759"/>
<sequence>MFFDLLCVGQIRLVPELPLLQKTRLGWVVTGCSQRLSQTPLLTINSGNTESVTVVGAITTPAPTTTTVMKVEEDEDNRLSEVELQKKLDKIVHALFNCKEAVEKSTNQLRAACFGQDRFCRRHWKLLKADSIFIEALELVQNGICGYQEAFESMNDEKHAKFYNEQKMDDMGVPDEKPLLANPTTGADRAAAAAEPMEVDDAGLVKSTKQDPAKPSPQAFDWRISLLMSC</sequence>
<evidence type="ECO:0000313" key="3">
    <source>
        <dbReference type="EMBL" id="EDW04748.1"/>
    </source>
</evidence>
<evidence type="ECO:0000256" key="2">
    <source>
        <dbReference type="SAM" id="MobiDB-lite"/>
    </source>
</evidence>
<dbReference type="AlphaFoldDB" id="B4K148"/>
<proteinExistence type="predicted"/>
<protein>
    <submittedName>
        <fullName evidence="3">GH23646</fullName>
    </submittedName>
</protein>
<dbReference type="GO" id="GO:0000785">
    <property type="term" value="C:chromatin"/>
    <property type="evidence" value="ECO:0007669"/>
    <property type="project" value="TreeGrafter"/>
</dbReference>
<dbReference type="InParanoid" id="B4K148"/>
<dbReference type="GO" id="GO:0005634">
    <property type="term" value="C:nucleus"/>
    <property type="evidence" value="ECO:0007669"/>
    <property type="project" value="UniProtKB-SubCell"/>
</dbReference>
<keyword evidence="4" id="KW-1185">Reference proteome</keyword>
<reference evidence="3 4" key="1">
    <citation type="journal article" date="2007" name="Nature">
        <title>Evolution of genes and genomes on the Drosophila phylogeny.</title>
        <authorList>
            <consortium name="Drosophila 12 Genomes Consortium"/>
            <person name="Clark A.G."/>
            <person name="Eisen M.B."/>
            <person name="Smith D.R."/>
            <person name="Bergman C.M."/>
            <person name="Oliver B."/>
            <person name="Markow T.A."/>
            <person name="Kaufman T.C."/>
            <person name="Kellis M."/>
            <person name="Gelbart W."/>
            <person name="Iyer V.N."/>
            <person name="Pollard D.A."/>
            <person name="Sackton T.B."/>
            <person name="Larracuente A.M."/>
            <person name="Singh N.D."/>
            <person name="Abad J.P."/>
            <person name="Abt D.N."/>
            <person name="Adryan B."/>
            <person name="Aguade M."/>
            <person name="Akashi H."/>
            <person name="Anderson W.W."/>
            <person name="Aquadro C.F."/>
            <person name="Ardell D.H."/>
            <person name="Arguello R."/>
            <person name="Artieri C.G."/>
            <person name="Barbash D.A."/>
            <person name="Barker D."/>
            <person name="Barsanti P."/>
            <person name="Batterham P."/>
            <person name="Batzoglou S."/>
            <person name="Begun D."/>
            <person name="Bhutkar A."/>
            <person name="Blanco E."/>
            <person name="Bosak S.A."/>
            <person name="Bradley R.K."/>
            <person name="Brand A.D."/>
            <person name="Brent M.R."/>
            <person name="Brooks A.N."/>
            <person name="Brown R.H."/>
            <person name="Butlin R.K."/>
            <person name="Caggese C."/>
            <person name="Calvi B.R."/>
            <person name="Bernardo de Carvalho A."/>
            <person name="Caspi A."/>
            <person name="Castrezana S."/>
            <person name="Celniker S.E."/>
            <person name="Chang J.L."/>
            <person name="Chapple C."/>
            <person name="Chatterji S."/>
            <person name="Chinwalla A."/>
            <person name="Civetta A."/>
            <person name="Clifton S.W."/>
            <person name="Comeron J.M."/>
            <person name="Costello J.C."/>
            <person name="Coyne J.A."/>
            <person name="Daub J."/>
            <person name="David R.G."/>
            <person name="Delcher A.L."/>
            <person name="Delehaunty K."/>
            <person name="Do C.B."/>
            <person name="Ebling H."/>
            <person name="Edwards K."/>
            <person name="Eickbush T."/>
            <person name="Evans J.D."/>
            <person name="Filipski A."/>
            <person name="Findeiss S."/>
            <person name="Freyhult E."/>
            <person name="Fulton L."/>
            <person name="Fulton R."/>
            <person name="Garcia A.C."/>
            <person name="Gardiner A."/>
            <person name="Garfield D.A."/>
            <person name="Garvin B.E."/>
            <person name="Gibson G."/>
            <person name="Gilbert D."/>
            <person name="Gnerre S."/>
            <person name="Godfrey J."/>
            <person name="Good R."/>
            <person name="Gotea V."/>
            <person name="Gravely B."/>
            <person name="Greenberg A.J."/>
            <person name="Griffiths-Jones S."/>
            <person name="Gross S."/>
            <person name="Guigo R."/>
            <person name="Gustafson E.A."/>
            <person name="Haerty W."/>
            <person name="Hahn M.W."/>
            <person name="Halligan D.L."/>
            <person name="Halpern A.L."/>
            <person name="Halter G.M."/>
            <person name="Han M.V."/>
            <person name="Heger A."/>
            <person name="Hillier L."/>
            <person name="Hinrichs A.S."/>
            <person name="Holmes I."/>
            <person name="Hoskins R.A."/>
            <person name="Hubisz M.J."/>
            <person name="Hultmark D."/>
            <person name="Huntley M.A."/>
            <person name="Jaffe D.B."/>
            <person name="Jagadeeshan S."/>
            <person name="Jeck W.R."/>
            <person name="Johnson J."/>
            <person name="Jones C.D."/>
            <person name="Jordan W.C."/>
            <person name="Karpen G.H."/>
            <person name="Kataoka E."/>
            <person name="Keightley P.D."/>
            <person name="Kheradpour P."/>
            <person name="Kirkness E.F."/>
            <person name="Koerich L.B."/>
            <person name="Kristiansen K."/>
            <person name="Kudrna D."/>
            <person name="Kulathinal R.J."/>
            <person name="Kumar S."/>
            <person name="Kwok R."/>
            <person name="Lander E."/>
            <person name="Langley C.H."/>
            <person name="Lapoint R."/>
            <person name="Lazzaro B.P."/>
            <person name="Lee S.J."/>
            <person name="Levesque L."/>
            <person name="Li R."/>
            <person name="Lin C.F."/>
            <person name="Lin M.F."/>
            <person name="Lindblad-Toh K."/>
            <person name="Llopart A."/>
            <person name="Long M."/>
            <person name="Low L."/>
            <person name="Lozovsky E."/>
            <person name="Lu J."/>
            <person name="Luo M."/>
            <person name="Machado C.A."/>
            <person name="Makalowski W."/>
            <person name="Marzo M."/>
            <person name="Matsuda M."/>
            <person name="Matzkin L."/>
            <person name="McAllister B."/>
            <person name="McBride C.S."/>
            <person name="McKernan B."/>
            <person name="McKernan K."/>
            <person name="Mendez-Lago M."/>
            <person name="Minx P."/>
            <person name="Mollenhauer M.U."/>
            <person name="Montooth K."/>
            <person name="Mount S.M."/>
            <person name="Mu X."/>
            <person name="Myers E."/>
            <person name="Negre B."/>
            <person name="Newfeld S."/>
            <person name="Nielsen R."/>
            <person name="Noor M.A."/>
            <person name="O'Grady P."/>
            <person name="Pachter L."/>
            <person name="Papaceit M."/>
            <person name="Parisi M.J."/>
            <person name="Parisi M."/>
            <person name="Parts L."/>
            <person name="Pedersen J.S."/>
            <person name="Pesole G."/>
            <person name="Phillippy A.M."/>
            <person name="Ponting C.P."/>
            <person name="Pop M."/>
            <person name="Porcelli D."/>
            <person name="Powell J.R."/>
            <person name="Prohaska S."/>
            <person name="Pruitt K."/>
            <person name="Puig M."/>
            <person name="Quesneville H."/>
            <person name="Ram K.R."/>
            <person name="Rand D."/>
            <person name="Rasmussen M.D."/>
            <person name="Reed L.K."/>
            <person name="Reenan R."/>
            <person name="Reily A."/>
            <person name="Remington K.A."/>
            <person name="Rieger T.T."/>
            <person name="Ritchie M.G."/>
            <person name="Robin C."/>
            <person name="Rogers Y.H."/>
            <person name="Rohde C."/>
            <person name="Rozas J."/>
            <person name="Rubenfield M.J."/>
            <person name="Ruiz A."/>
            <person name="Russo S."/>
            <person name="Salzberg S.L."/>
            <person name="Sanchez-Gracia A."/>
            <person name="Saranga D.J."/>
            <person name="Sato H."/>
            <person name="Schaeffer S.W."/>
            <person name="Schatz M.C."/>
            <person name="Schlenke T."/>
            <person name="Schwartz R."/>
            <person name="Segarra C."/>
            <person name="Singh R.S."/>
            <person name="Sirot L."/>
            <person name="Sirota M."/>
            <person name="Sisneros N.B."/>
            <person name="Smith C.D."/>
            <person name="Smith T.F."/>
            <person name="Spieth J."/>
            <person name="Stage D.E."/>
            <person name="Stark A."/>
            <person name="Stephan W."/>
            <person name="Strausberg R.L."/>
            <person name="Strempel S."/>
            <person name="Sturgill D."/>
            <person name="Sutton G."/>
            <person name="Sutton G.G."/>
            <person name="Tao W."/>
            <person name="Teichmann S."/>
            <person name="Tobari Y.N."/>
            <person name="Tomimura Y."/>
            <person name="Tsolas J.M."/>
            <person name="Valente V.L."/>
            <person name="Venter E."/>
            <person name="Venter J.C."/>
            <person name="Vicario S."/>
            <person name="Vieira F.G."/>
            <person name="Vilella A.J."/>
            <person name="Villasante A."/>
            <person name="Walenz B."/>
            <person name="Wang J."/>
            <person name="Wasserman M."/>
            <person name="Watts T."/>
            <person name="Wilson D."/>
            <person name="Wilson R.K."/>
            <person name="Wing R.A."/>
            <person name="Wolfner M.F."/>
            <person name="Wong A."/>
            <person name="Wong G.K."/>
            <person name="Wu C.I."/>
            <person name="Wu G."/>
            <person name="Yamamoto D."/>
            <person name="Yang H.P."/>
            <person name="Yang S.P."/>
            <person name="Yorke J.A."/>
            <person name="Yoshida K."/>
            <person name="Zdobnov E."/>
            <person name="Zhang P."/>
            <person name="Zhang Y."/>
            <person name="Zimin A.V."/>
            <person name="Baldwin J."/>
            <person name="Abdouelleil A."/>
            <person name="Abdulkadir J."/>
            <person name="Abebe A."/>
            <person name="Abera B."/>
            <person name="Abreu J."/>
            <person name="Acer S.C."/>
            <person name="Aftuck L."/>
            <person name="Alexander A."/>
            <person name="An P."/>
            <person name="Anderson E."/>
            <person name="Anderson S."/>
            <person name="Arachi H."/>
            <person name="Azer M."/>
            <person name="Bachantsang P."/>
            <person name="Barry A."/>
            <person name="Bayul T."/>
            <person name="Berlin A."/>
            <person name="Bessette D."/>
            <person name="Bloom T."/>
            <person name="Blye J."/>
            <person name="Boguslavskiy L."/>
            <person name="Bonnet C."/>
            <person name="Boukhgalter B."/>
            <person name="Bourzgui I."/>
            <person name="Brown A."/>
            <person name="Cahill P."/>
            <person name="Channer S."/>
            <person name="Cheshatsang Y."/>
            <person name="Chuda L."/>
            <person name="Citroen M."/>
            <person name="Collymore A."/>
            <person name="Cooke P."/>
            <person name="Costello M."/>
            <person name="D'Aco K."/>
            <person name="Daza R."/>
            <person name="De Haan G."/>
            <person name="DeGray S."/>
            <person name="DeMaso C."/>
            <person name="Dhargay N."/>
            <person name="Dooley K."/>
            <person name="Dooley E."/>
            <person name="Doricent M."/>
            <person name="Dorje P."/>
            <person name="Dorjee K."/>
            <person name="Dupes A."/>
            <person name="Elong R."/>
            <person name="Falk J."/>
            <person name="Farina A."/>
            <person name="Faro S."/>
            <person name="Ferguson D."/>
            <person name="Fisher S."/>
            <person name="Foley C.D."/>
            <person name="Franke A."/>
            <person name="Friedrich D."/>
            <person name="Gadbois L."/>
            <person name="Gearin G."/>
            <person name="Gearin C.R."/>
            <person name="Giannoukos G."/>
            <person name="Goode T."/>
            <person name="Graham J."/>
            <person name="Grandbois E."/>
            <person name="Grewal S."/>
            <person name="Gyaltsen K."/>
            <person name="Hafez N."/>
            <person name="Hagos B."/>
            <person name="Hall J."/>
            <person name="Henson C."/>
            <person name="Hollinger A."/>
            <person name="Honan T."/>
            <person name="Huard M.D."/>
            <person name="Hughes L."/>
            <person name="Hurhula B."/>
            <person name="Husby M.E."/>
            <person name="Kamat A."/>
            <person name="Kanga B."/>
            <person name="Kashin S."/>
            <person name="Khazanovich D."/>
            <person name="Kisner P."/>
            <person name="Lance K."/>
            <person name="Lara M."/>
            <person name="Lee W."/>
            <person name="Lennon N."/>
            <person name="Letendre F."/>
            <person name="LeVine R."/>
            <person name="Lipovsky A."/>
            <person name="Liu X."/>
            <person name="Liu J."/>
            <person name="Liu S."/>
            <person name="Lokyitsang T."/>
            <person name="Lokyitsang Y."/>
            <person name="Lubonja R."/>
            <person name="Lui A."/>
            <person name="MacDonald P."/>
            <person name="Magnisalis V."/>
            <person name="Maru K."/>
            <person name="Matthews C."/>
            <person name="McCusker W."/>
            <person name="McDonough S."/>
            <person name="Mehta T."/>
            <person name="Meldrim J."/>
            <person name="Meneus L."/>
            <person name="Mihai O."/>
            <person name="Mihalev A."/>
            <person name="Mihova T."/>
            <person name="Mittelman R."/>
            <person name="Mlenga V."/>
            <person name="Montmayeur A."/>
            <person name="Mulrain L."/>
            <person name="Navidi A."/>
            <person name="Naylor J."/>
            <person name="Negash T."/>
            <person name="Nguyen T."/>
            <person name="Nguyen N."/>
            <person name="Nicol R."/>
            <person name="Norbu C."/>
            <person name="Norbu N."/>
            <person name="Novod N."/>
            <person name="O'Neill B."/>
            <person name="Osman S."/>
            <person name="Markiewicz E."/>
            <person name="Oyono O.L."/>
            <person name="Patti C."/>
            <person name="Phunkhang P."/>
            <person name="Pierre F."/>
            <person name="Priest M."/>
            <person name="Raghuraman S."/>
            <person name="Rege F."/>
            <person name="Reyes R."/>
            <person name="Rise C."/>
            <person name="Rogov P."/>
            <person name="Ross K."/>
            <person name="Ryan E."/>
            <person name="Settipalli S."/>
            <person name="Shea T."/>
            <person name="Sherpa N."/>
            <person name="Shi L."/>
            <person name="Shih D."/>
            <person name="Sparrow T."/>
            <person name="Spaulding J."/>
            <person name="Stalker J."/>
            <person name="Stange-Thomann N."/>
            <person name="Stavropoulos S."/>
            <person name="Stone C."/>
            <person name="Strader C."/>
            <person name="Tesfaye S."/>
            <person name="Thomson T."/>
            <person name="Thoulutsang Y."/>
            <person name="Thoulutsang D."/>
            <person name="Topham K."/>
            <person name="Topping I."/>
            <person name="Tsamla T."/>
            <person name="Vassiliev H."/>
            <person name="Vo A."/>
            <person name="Wangchuk T."/>
            <person name="Wangdi T."/>
            <person name="Weiand M."/>
            <person name="Wilkinson J."/>
            <person name="Wilson A."/>
            <person name="Yadav S."/>
            <person name="Young G."/>
            <person name="Yu Q."/>
            <person name="Zembek L."/>
            <person name="Zhong D."/>
            <person name="Zimmer A."/>
            <person name="Zwirko Z."/>
            <person name="Jaffe D.B."/>
            <person name="Alvarez P."/>
            <person name="Brockman W."/>
            <person name="Butler J."/>
            <person name="Chin C."/>
            <person name="Gnerre S."/>
            <person name="Grabherr M."/>
            <person name="Kleber M."/>
            <person name="Mauceli E."/>
            <person name="MacCallum I."/>
        </authorList>
    </citation>
    <scope>NUCLEOTIDE SEQUENCE [LARGE SCALE GENOMIC DNA]</scope>
    <source>
        <strain evidence="4">Tucson 15287-2541.00</strain>
    </source>
</reference>
<feature type="region of interest" description="Disordered" evidence="2">
    <location>
        <begin position="172"/>
        <end position="217"/>
    </location>
</feature>
<dbReference type="PANTHER" id="PTHR45915">
    <property type="entry name" value="TRANSCRIPTION INTERMEDIARY FACTOR"/>
    <property type="match status" value="1"/>
</dbReference>
<accession>B4K148</accession>
<dbReference type="PhylomeDB" id="B4K148"/>
<evidence type="ECO:0000256" key="1">
    <source>
        <dbReference type="ARBA" id="ARBA00004123"/>
    </source>
</evidence>
<organism evidence="4">
    <name type="scientific">Drosophila grimshawi</name>
    <name type="common">Hawaiian fruit fly</name>
    <name type="synonym">Idiomyia grimshawi</name>
    <dbReference type="NCBI Taxonomy" id="7222"/>
    <lineage>
        <taxon>Eukaryota</taxon>
        <taxon>Metazoa</taxon>
        <taxon>Ecdysozoa</taxon>
        <taxon>Arthropoda</taxon>
        <taxon>Hexapoda</taxon>
        <taxon>Insecta</taxon>
        <taxon>Pterygota</taxon>
        <taxon>Neoptera</taxon>
        <taxon>Endopterygota</taxon>
        <taxon>Diptera</taxon>
        <taxon>Brachycera</taxon>
        <taxon>Muscomorpha</taxon>
        <taxon>Ephydroidea</taxon>
        <taxon>Drosophilidae</taxon>
        <taxon>Drosophila</taxon>
        <taxon>Hawaiian Drosophila</taxon>
    </lineage>
</organism>
<gene>
    <name evidence="3" type="primary">Dgri\GH23646</name>
    <name evidence="3" type="ORF">Dgri_GH23646</name>
</gene>
<name>B4K148_DROGR</name>
<dbReference type="PANTHER" id="PTHR45915:SF2">
    <property type="entry name" value="TOUTATIS, ISOFORM E"/>
    <property type="match status" value="1"/>
</dbReference>
<comment type="subcellular location">
    <subcellularLocation>
        <location evidence="1">Nucleus</location>
    </subcellularLocation>
</comment>